<organism evidence="1 2">
    <name type="scientific">Chryseosolibacter histidini</name>
    <dbReference type="NCBI Taxonomy" id="2782349"/>
    <lineage>
        <taxon>Bacteria</taxon>
        <taxon>Pseudomonadati</taxon>
        <taxon>Bacteroidota</taxon>
        <taxon>Cytophagia</taxon>
        <taxon>Cytophagales</taxon>
        <taxon>Chryseotaleaceae</taxon>
        <taxon>Chryseosolibacter</taxon>
    </lineage>
</organism>
<evidence type="ECO:0000313" key="2">
    <source>
        <dbReference type="Proteomes" id="UP001319200"/>
    </source>
</evidence>
<gene>
    <name evidence="1" type="ORF">KK083_27500</name>
</gene>
<comment type="caution">
    <text evidence="1">The sequence shown here is derived from an EMBL/GenBank/DDBJ whole genome shotgun (WGS) entry which is preliminary data.</text>
</comment>
<dbReference type="Gene3D" id="2.60.40.2340">
    <property type="match status" value="1"/>
</dbReference>
<protein>
    <recommendedName>
        <fullName evidence="3">DUF5018 domain-containing protein</fullName>
    </recommendedName>
</protein>
<evidence type="ECO:0000313" key="1">
    <source>
        <dbReference type="EMBL" id="MBT1700666.1"/>
    </source>
</evidence>
<reference evidence="1 2" key="1">
    <citation type="submission" date="2021-05" db="EMBL/GenBank/DDBJ databases">
        <title>A Polyphasic approach of four new species of the genus Ohtaekwangia: Ohtaekwangia histidinii sp. nov., Ohtaekwangia cretensis sp. nov., Ohtaekwangia indiensis sp. nov., Ohtaekwangia reichenbachii sp. nov. from diverse environment.</title>
        <authorList>
            <person name="Octaviana S."/>
        </authorList>
    </citation>
    <scope>NUCLEOTIDE SEQUENCE [LARGE SCALE GENOMIC DNA]</scope>
    <source>
        <strain evidence="1 2">PWU4</strain>
    </source>
</reference>
<keyword evidence="2" id="KW-1185">Reference proteome</keyword>
<name>A0AAP2DQH7_9BACT</name>
<dbReference type="RefSeq" id="WP_254169354.1">
    <property type="nucleotide sequence ID" value="NZ_JAHESF010000045.1"/>
</dbReference>
<sequence length="436" mass="46353">MIRKFTNYVLMGAMWFSMVNCDNDDIAKPPKPTLLVDQTSGLVGDTEFTFTITKVNADAISLLPYGLPGGDGGILVKDFTDGVATVKFKYSKPGTFNAIVRSNNHSDDGESANTQSDPIQIVITSDDNSITEFKFDKISTKTEIDQGAQTIKVTVPYGTNLTNLKATYTASGFTTVRVGSTQQTSGTTENNFTNPVAYTVVANNGTTKNYTVTVVVTDVEKKNTIASATAKATSKAAKDKALPVSIDNASANASRTIVVYDTMGTPVANFDSVRIGYKLDGTFANLKYNGKKLKQDSLFNLSDGNIEQFTVHPEDSLGATGVATYKVYATRAPKLKLAFPDLKPAPIGISKPTNFDYSIKVLSGTNTSSIATTATLELPAGVAVSNIKVVGGPTLVVGVPSNVNYTIPVKIELTVVDSNIGVTYKAVYNVSVSTVQ</sequence>
<dbReference type="Proteomes" id="UP001319200">
    <property type="component" value="Unassembled WGS sequence"/>
</dbReference>
<evidence type="ECO:0008006" key="3">
    <source>
        <dbReference type="Google" id="ProtNLM"/>
    </source>
</evidence>
<accession>A0AAP2DQH7</accession>
<dbReference type="EMBL" id="JAHESF010000045">
    <property type="protein sequence ID" value="MBT1700666.1"/>
    <property type="molecule type" value="Genomic_DNA"/>
</dbReference>
<proteinExistence type="predicted"/>
<dbReference type="AlphaFoldDB" id="A0AAP2DQH7"/>